<dbReference type="AlphaFoldDB" id="A0AAV3ZI97"/>
<keyword evidence="3" id="KW-1185">Reference proteome</keyword>
<proteinExistence type="predicted"/>
<evidence type="ECO:0000313" key="2">
    <source>
        <dbReference type="EMBL" id="GFN93608.1"/>
    </source>
</evidence>
<accession>A0AAV3ZI97</accession>
<gene>
    <name evidence="2" type="ORF">PoB_002011400</name>
</gene>
<feature type="region of interest" description="Disordered" evidence="1">
    <location>
        <begin position="1"/>
        <end position="30"/>
    </location>
</feature>
<dbReference type="EMBL" id="BLXT01002362">
    <property type="protein sequence ID" value="GFN93608.1"/>
    <property type="molecule type" value="Genomic_DNA"/>
</dbReference>
<organism evidence="2 3">
    <name type="scientific">Plakobranchus ocellatus</name>
    <dbReference type="NCBI Taxonomy" id="259542"/>
    <lineage>
        <taxon>Eukaryota</taxon>
        <taxon>Metazoa</taxon>
        <taxon>Spiralia</taxon>
        <taxon>Lophotrochozoa</taxon>
        <taxon>Mollusca</taxon>
        <taxon>Gastropoda</taxon>
        <taxon>Heterobranchia</taxon>
        <taxon>Euthyneura</taxon>
        <taxon>Panpulmonata</taxon>
        <taxon>Sacoglossa</taxon>
        <taxon>Placobranchoidea</taxon>
        <taxon>Plakobranchidae</taxon>
        <taxon>Plakobranchus</taxon>
    </lineage>
</organism>
<sequence>MSGQRHPPPPPTTATAISIEHTQQQLKRNETKHSKAELDFRSHTLQVSGVVIETRSRGQRGGRRGEANAALQRIRQEG</sequence>
<evidence type="ECO:0000256" key="1">
    <source>
        <dbReference type="SAM" id="MobiDB-lite"/>
    </source>
</evidence>
<protein>
    <submittedName>
        <fullName evidence="2">Uncharacterized protein</fullName>
    </submittedName>
</protein>
<dbReference type="Proteomes" id="UP000735302">
    <property type="component" value="Unassembled WGS sequence"/>
</dbReference>
<name>A0AAV3ZI97_9GAST</name>
<evidence type="ECO:0000313" key="3">
    <source>
        <dbReference type="Proteomes" id="UP000735302"/>
    </source>
</evidence>
<feature type="region of interest" description="Disordered" evidence="1">
    <location>
        <begin position="55"/>
        <end position="78"/>
    </location>
</feature>
<feature type="compositionally biased region" description="Pro residues" evidence="1">
    <location>
        <begin position="1"/>
        <end position="12"/>
    </location>
</feature>
<comment type="caution">
    <text evidence="2">The sequence shown here is derived from an EMBL/GenBank/DDBJ whole genome shotgun (WGS) entry which is preliminary data.</text>
</comment>
<reference evidence="2 3" key="1">
    <citation type="journal article" date="2021" name="Elife">
        <title>Chloroplast acquisition without the gene transfer in kleptoplastic sea slugs, Plakobranchus ocellatus.</title>
        <authorList>
            <person name="Maeda T."/>
            <person name="Takahashi S."/>
            <person name="Yoshida T."/>
            <person name="Shimamura S."/>
            <person name="Takaki Y."/>
            <person name="Nagai Y."/>
            <person name="Toyoda A."/>
            <person name="Suzuki Y."/>
            <person name="Arimoto A."/>
            <person name="Ishii H."/>
            <person name="Satoh N."/>
            <person name="Nishiyama T."/>
            <person name="Hasebe M."/>
            <person name="Maruyama T."/>
            <person name="Minagawa J."/>
            <person name="Obokata J."/>
            <person name="Shigenobu S."/>
        </authorList>
    </citation>
    <scope>NUCLEOTIDE SEQUENCE [LARGE SCALE GENOMIC DNA]</scope>
</reference>